<dbReference type="Pfam" id="PF07676">
    <property type="entry name" value="PD40"/>
    <property type="match status" value="1"/>
</dbReference>
<evidence type="ECO:0000259" key="6">
    <source>
        <dbReference type="Pfam" id="PF00326"/>
    </source>
</evidence>
<evidence type="ECO:0000313" key="7">
    <source>
        <dbReference type="EMBL" id="MFC0589831.1"/>
    </source>
</evidence>
<dbReference type="RefSeq" id="WP_379481292.1">
    <property type="nucleotide sequence ID" value="NZ_JBHLTL010000006.1"/>
</dbReference>
<keyword evidence="8" id="KW-1185">Reference proteome</keyword>
<dbReference type="Gene3D" id="2.120.10.30">
    <property type="entry name" value="TolB, C-terminal domain"/>
    <property type="match status" value="2"/>
</dbReference>
<feature type="chain" id="PRO_5047380770" evidence="5">
    <location>
        <begin position="24"/>
        <end position="700"/>
    </location>
</feature>
<evidence type="ECO:0000313" key="8">
    <source>
        <dbReference type="Proteomes" id="UP001589943"/>
    </source>
</evidence>
<proteinExistence type="predicted"/>
<organism evidence="7 8">
    <name type="scientific">Novosphingobium aquiterrae</name>
    <dbReference type="NCBI Taxonomy" id="624388"/>
    <lineage>
        <taxon>Bacteria</taxon>
        <taxon>Pseudomonadati</taxon>
        <taxon>Pseudomonadota</taxon>
        <taxon>Alphaproteobacteria</taxon>
        <taxon>Sphingomonadales</taxon>
        <taxon>Sphingomonadaceae</taxon>
        <taxon>Novosphingobium</taxon>
    </lineage>
</organism>
<feature type="signal peptide" evidence="5">
    <location>
        <begin position="1"/>
        <end position="23"/>
    </location>
</feature>
<protein>
    <submittedName>
        <fullName evidence="7">Prolyl oligopeptidase family serine peptidase</fullName>
    </submittedName>
</protein>
<evidence type="ECO:0000256" key="5">
    <source>
        <dbReference type="SAM" id="SignalP"/>
    </source>
</evidence>
<dbReference type="InterPro" id="IPR011042">
    <property type="entry name" value="6-blade_b-propeller_TolB-like"/>
</dbReference>
<comment type="caution">
    <text evidence="7">The sequence shown here is derived from an EMBL/GenBank/DDBJ whole genome shotgun (WGS) entry which is preliminary data.</text>
</comment>
<evidence type="ECO:0000256" key="3">
    <source>
        <dbReference type="ARBA" id="ARBA00022825"/>
    </source>
</evidence>
<dbReference type="InterPro" id="IPR011659">
    <property type="entry name" value="WD40"/>
</dbReference>
<name>A0ABV6PJ16_9SPHN</name>
<keyword evidence="1 5" id="KW-0732">Signal</keyword>
<feature type="region of interest" description="Disordered" evidence="4">
    <location>
        <begin position="224"/>
        <end position="245"/>
    </location>
</feature>
<dbReference type="SUPFAM" id="SSF53474">
    <property type="entry name" value="alpha/beta-Hydrolases"/>
    <property type="match status" value="1"/>
</dbReference>
<dbReference type="InterPro" id="IPR001375">
    <property type="entry name" value="Peptidase_S9_cat"/>
</dbReference>
<evidence type="ECO:0000256" key="2">
    <source>
        <dbReference type="ARBA" id="ARBA00022801"/>
    </source>
</evidence>
<dbReference type="PANTHER" id="PTHR42776">
    <property type="entry name" value="SERINE PEPTIDASE S9 FAMILY MEMBER"/>
    <property type="match status" value="1"/>
</dbReference>
<dbReference type="InterPro" id="IPR029058">
    <property type="entry name" value="AB_hydrolase_fold"/>
</dbReference>
<keyword evidence="2" id="KW-0378">Hydrolase</keyword>
<dbReference type="Pfam" id="PF00326">
    <property type="entry name" value="Peptidase_S9"/>
    <property type="match status" value="1"/>
</dbReference>
<reference evidence="7 8" key="1">
    <citation type="submission" date="2024-09" db="EMBL/GenBank/DDBJ databases">
        <authorList>
            <person name="Sun Q."/>
            <person name="Mori K."/>
        </authorList>
    </citation>
    <scope>NUCLEOTIDE SEQUENCE [LARGE SCALE GENOMIC DNA]</scope>
    <source>
        <strain evidence="7 8">NCAIM B.02537</strain>
    </source>
</reference>
<evidence type="ECO:0000256" key="4">
    <source>
        <dbReference type="SAM" id="MobiDB-lite"/>
    </source>
</evidence>
<accession>A0ABV6PJ16</accession>
<gene>
    <name evidence="7" type="ORF">ACFFF7_10435</name>
</gene>
<keyword evidence="3" id="KW-0645">Protease</keyword>
<dbReference type="EMBL" id="JBHLTL010000006">
    <property type="protein sequence ID" value="MFC0589831.1"/>
    <property type="molecule type" value="Genomic_DNA"/>
</dbReference>
<dbReference type="Gene3D" id="3.40.50.1820">
    <property type="entry name" value="alpha/beta hydrolase"/>
    <property type="match status" value="1"/>
</dbReference>
<dbReference type="PANTHER" id="PTHR42776:SF13">
    <property type="entry name" value="DIPEPTIDYL-PEPTIDASE 5"/>
    <property type="match status" value="1"/>
</dbReference>
<evidence type="ECO:0000256" key="1">
    <source>
        <dbReference type="ARBA" id="ARBA00022729"/>
    </source>
</evidence>
<sequence>MNRTITLAAALCAASALSAPAFAQAPAPMSAQDLVTLGRLGAVAVSPDGKVAAATVTTTDPASYKRTSRLQLVPLGKHAAQAPLWEGVSDPAYGPDGTLYLLASAGPGAKAADGATTQVWAIASNGRDARQVTNFKADVAGFKLSPDGKRLLVWGDVARDCPTLGCDTDGNTALPGPGTGRHYRDGSGFVRHWDAWETPGNYSRGFVVALGADGKAGTTAIAIDGPRGTLTGDTPSKPSGGGEELSWTADSKGVWFAARQADRNEPLSTNLDVWHAPLDGSGPHNITADNAATDTLPTASPDGKYLAYAAMARPGYEADRQVLMLLDLATGKKRALTQNWDRSVASITWTPDAKALIVTANDVLDNPAFRVTLDGKVTRLALSPDPKREGHIGTVVPLKDGRIVFTRDSIAGPSELYVAAPGKRGVRLTDVATTALAARAPVVTQRFSFAGAGGDTVWGQITKPAGAAGKLPAILYVHGGPQGSFNDGWSNRWNPRVVASQGYAVVSIDFHGSTGYGQAFTDAINQDWGGKPLEDLQKGFAAAARLDAQVDTANSCAMGASYGGYMMNWIAGKWPDAFKCLVQHDGVFDARAMAYETEELWFDEWEHGGKPYHEAPEAYEKWNPVNHVAAWKTPMLVITSEKDFRIPYTQGLAAYAALQRKGVPSELLVFPDENHWVLKPKNSLQWHNTVFDWLGRWLKK</sequence>
<feature type="domain" description="Peptidase S9 prolyl oligopeptidase catalytic" evidence="6">
    <location>
        <begin position="489"/>
        <end position="699"/>
    </location>
</feature>
<keyword evidence="3" id="KW-0720">Serine protease</keyword>
<dbReference type="SUPFAM" id="SSF82171">
    <property type="entry name" value="DPP6 N-terminal domain-like"/>
    <property type="match status" value="1"/>
</dbReference>
<dbReference type="Proteomes" id="UP001589943">
    <property type="component" value="Unassembled WGS sequence"/>
</dbReference>